<gene>
    <name evidence="2" type="ORF">pdam_00021327</name>
</gene>
<reference evidence="2 3" key="1">
    <citation type="journal article" date="2018" name="Sci. Rep.">
        <title>Comparative analysis of the Pocillopora damicornis genome highlights role of immune system in coral evolution.</title>
        <authorList>
            <person name="Cunning R."/>
            <person name="Bay R.A."/>
            <person name="Gillette P."/>
            <person name="Baker A.C."/>
            <person name="Traylor-Knowles N."/>
        </authorList>
    </citation>
    <scope>NUCLEOTIDE SEQUENCE [LARGE SCALE GENOMIC DNA]</scope>
    <source>
        <strain evidence="2">RSMAS</strain>
        <tissue evidence="2">Whole animal</tissue>
    </source>
</reference>
<proteinExistence type="predicted"/>
<sequence>MTWKIRFEDLKMKENVKQKPKPQGMLPFWFNNFIMPHQTAASSSANPTHVSRNNENSSAISDLEDKAEYAGTTIGEYHVSVSADLC</sequence>
<accession>A0A3M6V375</accession>
<name>A0A3M6V375_POCDA</name>
<dbReference type="Proteomes" id="UP000275408">
    <property type="component" value="Unassembled WGS sequence"/>
</dbReference>
<protein>
    <submittedName>
        <fullName evidence="2">Uncharacterized protein</fullName>
    </submittedName>
</protein>
<comment type="caution">
    <text evidence="2">The sequence shown here is derived from an EMBL/GenBank/DDBJ whole genome shotgun (WGS) entry which is preliminary data.</text>
</comment>
<feature type="region of interest" description="Disordered" evidence="1">
    <location>
        <begin position="41"/>
        <end position="62"/>
    </location>
</feature>
<evidence type="ECO:0000256" key="1">
    <source>
        <dbReference type="SAM" id="MobiDB-lite"/>
    </source>
</evidence>
<dbReference type="EMBL" id="RCHS01000163">
    <property type="protein sequence ID" value="RMX60371.1"/>
    <property type="molecule type" value="Genomic_DNA"/>
</dbReference>
<evidence type="ECO:0000313" key="3">
    <source>
        <dbReference type="Proteomes" id="UP000275408"/>
    </source>
</evidence>
<organism evidence="2 3">
    <name type="scientific">Pocillopora damicornis</name>
    <name type="common">Cauliflower coral</name>
    <name type="synonym">Millepora damicornis</name>
    <dbReference type="NCBI Taxonomy" id="46731"/>
    <lineage>
        <taxon>Eukaryota</taxon>
        <taxon>Metazoa</taxon>
        <taxon>Cnidaria</taxon>
        <taxon>Anthozoa</taxon>
        <taxon>Hexacorallia</taxon>
        <taxon>Scleractinia</taxon>
        <taxon>Astrocoeniina</taxon>
        <taxon>Pocilloporidae</taxon>
        <taxon>Pocillopora</taxon>
    </lineage>
</organism>
<keyword evidence="3" id="KW-1185">Reference proteome</keyword>
<feature type="compositionally biased region" description="Polar residues" evidence="1">
    <location>
        <begin position="41"/>
        <end position="60"/>
    </location>
</feature>
<feature type="non-terminal residue" evidence="2">
    <location>
        <position position="86"/>
    </location>
</feature>
<dbReference type="AlphaFoldDB" id="A0A3M6V375"/>
<dbReference type="OrthoDB" id="1890790at2759"/>
<evidence type="ECO:0000313" key="2">
    <source>
        <dbReference type="EMBL" id="RMX60371.1"/>
    </source>
</evidence>